<organism evidence="9">
    <name type="scientific">uncultured marine group II/III euryarchaeote KM3_178_D06</name>
    <dbReference type="NCBI Taxonomy" id="1457940"/>
    <lineage>
        <taxon>Archaea</taxon>
        <taxon>Methanobacteriati</taxon>
        <taxon>Methanobacteriota</taxon>
        <taxon>environmental samples</taxon>
    </lineage>
</organism>
<dbReference type="CDD" id="cd00386">
    <property type="entry name" value="Heme_Cu_Oxidase_III_like"/>
    <property type="match status" value="1"/>
</dbReference>
<evidence type="ECO:0000256" key="7">
    <source>
        <dbReference type="SAM" id="Phobius"/>
    </source>
</evidence>
<feature type="transmembrane region" description="Helical" evidence="7">
    <location>
        <begin position="234"/>
        <end position="255"/>
    </location>
</feature>
<dbReference type="GO" id="GO:0005886">
    <property type="term" value="C:plasma membrane"/>
    <property type="evidence" value="ECO:0007669"/>
    <property type="project" value="UniProtKB-SubCell"/>
</dbReference>
<evidence type="ECO:0000256" key="3">
    <source>
        <dbReference type="ARBA" id="ARBA00022475"/>
    </source>
</evidence>
<feature type="domain" description="Heme-copper oxidase subunit III family profile" evidence="8">
    <location>
        <begin position="33"/>
        <end position="363"/>
    </location>
</feature>
<evidence type="ECO:0000256" key="2">
    <source>
        <dbReference type="ARBA" id="ARBA00010581"/>
    </source>
</evidence>
<dbReference type="GO" id="GO:0019646">
    <property type="term" value="P:aerobic electron transport chain"/>
    <property type="evidence" value="ECO:0007669"/>
    <property type="project" value="InterPro"/>
</dbReference>
<keyword evidence="3" id="KW-1003">Cell membrane</keyword>
<dbReference type="GO" id="GO:0004129">
    <property type="term" value="F:cytochrome-c oxidase activity"/>
    <property type="evidence" value="ECO:0007669"/>
    <property type="project" value="InterPro"/>
</dbReference>
<feature type="transmembrane region" description="Helical" evidence="7">
    <location>
        <begin position="112"/>
        <end position="133"/>
    </location>
</feature>
<evidence type="ECO:0000256" key="1">
    <source>
        <dbReference type="ARBA" id="ARBA00004651"/>
    </source>
</evidence>
<feature type="transmembrane region" description="Helical" evidence="7">
    <location>
        <begin position="154"/>
        <end position="173"/>
    </location>
</feature>
<dbReference type="InterPro" id="IPR013833">
    <property type="entry name" value="Cyt_c_oxidase_su3_a-hlx"/>
</dbReference>
<keyword evidence="9" id="KW-0560">Oxidoreductase</keyword>
<dbReference type="InterPro" id="IPR024791">
    <property type="entry name" value="Cyt_c/ubiquinol_Oxase_su3"/>
</dbReference>
<evidence type="ECO:0000313" key="9">
    <source>
        <dbReference type="EMBL" id="AIF04984.1"/>
    </source>
</evidence>
<dbReference type="PANTHER" id="PTHR11403">
    <property type="entry name" value="CYTOCHROME C OXIDASE SUBUNIT III"/>
    <property type="match status" value="1"/>
</dbReference>
<evidence type="ECO:0000256" key="4">
    <source>
        <dbReference type="ARBA" id="ARBA00022692"/>
    </source>
</evidence>
<feature type="transmembrane region" description="Helical" evidence="7">
    <location>
        <begin position="64"/>
        <end position="85"/>
    </location>
</feature>
<feature type="transmembrane region" description="Helical" evidence="7">
    <location>
        <begin position="342"/>
        <end position="362"/>
    </location>
</feature>
<dbReference type="PANTHER" id="PTHR11403:SF2">
    <property type="entry name" value="CYTOCHROME BO(3) UBIQUINOL OXIDASE SUBUNIT 3"/>
    <property type="match status" value="1"/>
</dbReference>
<feature type="transmembrane region" description="Helical" evidence="7">
    <location>
        <begin position="193"/>
        <end position="214"/>
    </location>
</feature>
<feature type="transmembrane region" description="Helical" evidence="7">
    <location>
        <begin position="31"/>
        <end position="52"/>
    </location>
</feature>
<dbReference type="InterPro" id="IPR000298">
    <property type="entry name" value="Cyt_c_oxidase-like_su3"/>
</dbReference>
<dbReference type="EC" id="1.9.3.1" evidence="9"/>
<reference evidence="9" key="1">
    <citation type="journal article" date="2014" name="Genome Biol. Evol.">
        <title>Pangenome evidence for extensive interdomain horizontal transfer affecting lineage core and shell genes in uncultured planktonic thaumarchaeota and euryarchaeota.</title>
        <authorList>
            <person name="Deschamps P."/>
            <person name="Zivanovic Y."/>
            <person name="Moreira D."/>
            <person name="Rodriguez-Valera F."/>
            <person name="Lopez-Garcia P."/>
        </authorList>
    </citation>
    <scope>NUCLEOTIDE SEQUENCE</scope>
</reference>
<name>A0A075GM98_9EURY</name>
<dbReference type="SUPFAM" id="SSF81452">
    <property type="entry name" value="Cytochrome c oxidase subunit III-like"/>
    <property type="match status" value="1"/>
</dbReference>
<evidence type="ECO:0000256" key="6">
    <source>
        <dbReference type="ARBA" id="ARBA00023136"/>
    </source>
</evidence>
<keyword evidence="6 7" id="KW-0472">Membrane</keyword>
<dbReference type="EMBL" id="KF900725">
    <property type="protein sequence ID" value="AIF04984.1"/>
    <property type="molecule type" value="Genomic_DNA"/>
</dbReference>
<feature type="transmembrane region" description="Helical" evidence="7">
    <location>
        <begin position="301"/>
        <end position="321"/>
    </location>
</feature>
<dbReference type="Gene3D" id="1.20.120.80">
    <property type="entry name" value="Cytochrome c oxidase, subunit III, four-helix bundle"/>
    <property type="match status" value="1"/>
</dbReference>
<keyword evidence="4 7" id="KW-0812">Transmembrane</keyword>
<evidence type="ECO:0000259" key="8">
    <source>
        <dbReference type="PROSITE" id="PS50253"/>
    </source>
</evidence>
<dbReference type="PROSITE" id="PS50253">
    <property type="entry name" value="COX3"/>
    <property type="match status" value="1"/>
</dbReference>
<comment type="similarity">
    <text evidence="2">Belongs to the cytochrome c oxidase subunit 3 family.</text>
</comment>
<gene>
    <name evidence="9" type="primary">coxAC</name>
</gene>
<evidence type="ECO:0000256" key="5">
    <source>
        <dbReference type="ARBA" id="ARBA00022989"/>
    </source>
</evidence>
<dbReference type="InterPro" id="IPR035973">
    <property type="entry name" value="Cyt_c_oxidase_su3-like_sf"/>
</dbReference>
<keyword evidence="5 7" id="KW-1133">Transmembrane helix</keyword>
<proteinExistence type="inferred from homology"/>
<protein>
    <submittedName>
        <fullName evidence="9">Heme/copper-type cytochrome/quinol oxidase, subunit 1 (CoxAC)</fullName>
        <ecNumber evidence="9">1.9.3.1</ecNumber>
    </submittedName>
</protein>
<sequence length="363" mass="40289">MSYDAHDDHHDHPSAWGPHDWEKNGAPHNSWAPLIMSLGVGVFLFAFAATFVMNATRNGFDYDAGSLPMTLVGLAIIFAGLVVWWRQDYSFDGTYEPKATGVPFQNIDMRKVGMWIFLWSEMMIFSSLFTTYIRYRLGIESCSAILANDNITSAGVPFSPGEACWLPASYFIAGSHSESWTLTLGSIGLPDTLVPGAINTFALIVSSFTVVLALKTAHRTDLDHDERSRKVRNYLLATMALATLFLTLKIVEWFIGFNIGPFYAPSLMDDGFTIHNEAYALHGEGHTVLEGVNLRLSASTFFVTTGTHGVHVFGGIVGLAYMSWKAHKGGYGPSNAVSIEYFGLYWHFVDLVWVLVFPAFYLY</sequence>
<comment type="subcellular location">
    <subcellularLocation>
        <location evidence="1">Cell membrane</location>
        <topology evidence="1">Multi-pass membrane protein</topology>
    </subcellularLocation>
</comment>
<accession>A0A075GM98</accession>
<dbReference type="GO" id="GO:0016491">
    <property type="term" value="F:oxidoreductase activity"/>
    <property type="evidence" value="ECO:0007669"/>
    <property type="project" value="UniProtKB-KW"/>
</dbReference>
<dbReference type="Pfam" id="PF00510">
    <property type="entry name" value="COX3"/>
    <property type="match status" value="1"/>
</dbReference>
<dbReference type="AlphaFoldDB" id="A0A075GM98"/>